<dbReference type="AlphaFoldDB" id="A0A4Q2DDZ5"/>
<evidence type="ECO:0000256" key="1">
    <source>
        <dbReference type="SAM" id="MobiDB-lite"/>
    </source>
</evidence>
<evidence type="ECO:0000313" key="2">
    <source>
        <dbReference type="EMBL" id="RXW17950.1"/>
    </source>
</evidence>
<comment type="caution">
    <text evidence="2">The sequence shown here is derived from an EMBL/GenBank/DDBJ whole genome shotgun (WGS) entry which is preliminary data.</text>
</comment>
<feature type="region of interest" description="Disordered" evidence="1">
    <location>
        <begin position="442"/>
        <end position="519"/>
    </location>
</feature>
<dbReference type="STRING" id="2316362.A0A4Q2DDZ5"/>
<gene>
    <name evidence="2" type="ORF">EST38_g7894</name>
</gene>
<dbReference type="EMBL" id="SDEE01000300">
    <property type="protein sequence ID" value="RXW17950.1"/>
    <property type="molecule type" value="Genomic_DNA"/>
</dbReference>
<sequence length="663" mass="73325">MPDTIPAHIHPAGIPLEVDAPPAITEEYNIQPASEGSSDEEDTAALNSRFTDAQLEYLNGRKDEYSLTPRKKKPEVAHHAARELIHRIESTGRVVTSTEKTALCKVDKTGKVVWTGRQLFYKENSEIVAATQQRLYKEAVGSAPDPEQIAATRVDVLDADEDDEGDKPVPSTSKSLTMFHFFQKALTEEWNGLSDGQHAQYNEKARLWSKKGPTLDEKRKLAEKESAVLIRRLSKTLYTQMDLKMVSLIGDNSRSAAMIDSNGNQGTGVSFKRDCRDDIDASDIINIWGRWCAGNFADEESNPPKRSRRRGLPLLHFDRNAYGEPILKSPAICVPPGQVPWLYLPRVLRNFLTISYALASGEDEDNTVVPWSDLVKHPKDFVDAEYIPNEDMLKMLFRDPGDIGKDNVQRILDHLYARQVAGGITFEFKSYAGKKGSVIARKPRMLVEHDDGSPPGEKDASPSLAPGYSSPPSPKVAEQSSNSKLSSRHAGNAKPSSSTDRRSNITRRNIVLSEESDDDSLKIRVQAADSLSPPKLTNLPSDSKPLVLDDALPAAPIPVGPTPLALDSLDPTLRETFLHEALLRIQHELGMGSNTTPKTEGDVAVENEPALEVDAVAETPMPKTRATVKRTKKQNELDLLTSEAERFKTSRPRRVPKVKARVT</sequence>
<accession>A0A4Q2DDZ5</accession>
<evidence type="ECO:0000313" key="3">
    <source>
        <dbReference type="Proteomes" id="UP000290288"/>
    </source>
</evidence>
<reference evidence="2 3" key="1">
    <citation type="submission" date="2019-01" db="EMBL/GenBank/DDBJ databases">
        <title>Draft genome sequence of Psathyrella aberdarensis IHI B618.</title>
        <authorList>
            <person name="Buettner E."/>
            <person name="Kellner H."/>
        </authorList>
    </citation>
    <scope>NUCLEOTIDE SEQUENCE [LARGE SCALE GENOMIC DNA]</scope>
    <source>
        <strain evidence="2 3">IHI B618</strain>
    </source>
</reference>
<dbReference type="Proteomes" id="UP000290288">
    <property type="component" value="Unassembled WGS sequence"/>
</dbReference>
<protein>
    <submittedName>
        <fullName evidence="2">Uncharacterized protein</fullName>
    </submittedName>
</protein>
<dbReference type="OrthoDB" id="3060653at2759"/>
<feature type="compositionally biased region" description="Basic and acidic residues" evidence="1">
    <location>
        <begin position="445"/>
        <end position="460"/>
    </location>
</feature>
<keyword evidence="3" id="KW-1185">Reference proteome</keyword>
<organism evidence="2 3">
    <name type="scientific">Candolleomyces aberdarensis</name>
    <dbReference type="NCBI Taxonomy" id="2316362"/>
    <lineage>
        <taxon>Eukaryota</taxon>
        <taxon>Fungi</taxon>
        <taxon>Dikarya</taxon>
        <taxon>Basidiomycota</taxon>
        <taxon>Agaricomycotina</taxon>
        <taxon>Agaricomycetes</taxon>
        <taxon>Agaricomycetidae</taxon>
        <taxon>Agaricales</taxon>
        <taxon>Agaricineae</taxon>
        <taxon>Psathyrellaceae</taxon>
        <taxon>Candolleomyces</taxon>
    </lineage>
</organism>
<name>A0A4Q2DDZ5_9AGAR</name>
<proteinExistence type="predicted"/>